<evidence type="ECO:0000313" key="2">
    <source>
        <dbReference type="EMBL" id="ARP95798.1"/>
    </source>
</evidence>
<dbReference type="InterPro" id="IPR018706">
    <property type="entry name" value="DUF2214_membrane"/>
</dbReference>
<feature type="transmembrane region" description="Helical" evidence="1">
    <location>
        <begin position="6"/>
        <end position="27"/>
    </location>
</feature>
<dbReference type="Proteomes" id="UP000194161">
    <property type="component" value="Chromosome"/>
</dbReference>
<dbReference type="AlphaFoldDB" id="A0A1W6ZEJ7"/>
<feature type="transmembrane region" description="Helical" evidence="1">
    <location>
        <begin position="126"/>
        <end position="145"/>
    </location>
</feature>
<dbReference type="Pfam" id="PF09980">
    <property type="entry name" value="DUF2214"/>
    <property type="match status" value="1"/>
</dbReference>
<evidence type="ECO:0000313" key="3">
    <source>
        <dbReference type="Proteomes" id="UP000194161"/>
    </source>
</evidence>
<dbReference type="OrthoDB" id="826511at2"/>
<keyword evidence="1" id="KW-1133">Transmembrane helix</keyword>
<sequence>MLQDALLAWFHYMAIFVVVVLLSAEAVLLRPDMQPQTVLRLARYDRLYAMAAIAALVSGALRLTLGAKGVGFYMANPWFHAKMTLFVIIGLCSIPPTLRFARWRKHAARDGGFVPAHEDIARARRWVMIESHLIILLPLFAALMARGVGM</sequence>
<reference evidence="2 3" key="1">
    <citation type="submission" date="2017-05" db="EMBL/GenBank/DDBJ databases">
        <title>Complete and WGS of Bordetella genogroups.</title>
        <authorList>
            <person name="Spilker T."/>
            <person name="LiPuma J."/>
        </authorList>
    </citation>
    <scope>NUCLEOTIDE SEQUENCE [LARGE SCALE GENOMIC DNA]</scope>
    <source>
        <strain evidence="2 3">AU7206</strain>
    </source>
</reference>
<organism evidence="2 3">
    <name type="scientific">Bordetella genomosp. 13</name>
    <dbReference type="NCBI Taxonomy" id="463040"/>
    <lineage>
        <taxon>Bacteria</taxon>
        <taxon>Pseudomonadati</taxon>
        <taxon>Pseudomonadota</taxon>
        <taxon>Betaproteobacteria</taxon>
        <taxon>Burkholderiales</taxon>
        <taxon>Alcaligenaceae</taxon>
        <taxon>Bordetella</taxon>
    </lineage>
</organism>
<gene>
    <name evidence="2" type="ORF">CAL15_16290</name>
</gene>
<dbReference type="KEGG" id="bgm:CAL15_16290"/>
<feature type="transmembrane region" description="Helical" evidence="1">
    <location>
        <begin position="47"/>
        <end position="65"/>
    </location>
</feature>
<name>A0A1W6ZEJ7_9BORD</name>
<evidence type="ECO:0000256" key="1">
    <source>
        <dbReference type="SAM" id="Phobius"/>
    </source>
</evidence>
<dbReference type="RefSeq" id="WP_086079558.1">
    <property type="nucleotide sequence ID" value="NZ_CP021111.1"/>
</dbReference>
<evidence type="ECO:0008006" key="4">
    <source>
        <dbReference type="Google" id="ProtNLM"/>
    </source>
</evidence>
<dbReference type="STRING" id="463040.CAL15_16290"/>
<accession>A0A1W6ZEJ7</accession>
<protein>
    <recommendedName>
        <fullName evidence="4">DUF2214 domain-containing protein</fullName>
    </recommendedName>
</protein>
<keyword evidence="3" id="KW-1185">Reference proteome</keyword>
<keyword evidence="1" id="KW-0472">Membrane</keyword>
<dbReference type="EMBL" id="CP021111">
    <property type="protein sequence ID" value="ARP95798.1"/>
    <property type="molecule type" value="Genomic_DNA"/>
</dbReference>
<keyword evidence="1" id="KW-0812">Transmembrane</keyword>
<proteinExistence type="predicted"/>
<feature type="transmembrane region" description="Helical" evidence="1">
    <location>
        <begin position="77"/>
        <end position="98"/>
    </location>
</feature>